<keyword evidence="4" id="KW-1185">Reference proteome</keyword>
<dbReference type="Gene3D" id="2.70.220.10">
    <property type="entry name" value="Ganglioside GM2 activator"/>
    <property type="match status" value="1"/>
</dbReference>
<protein>
    <recommendedName>
        <fullName evidence="5">MD-2-related lipid-recognition domain-containing protein</fullName>
    </recommendedName>
</protein>
<sequence>MNHNICFMLAKLIFAISSVSSADLNKLLISPMGPYKLDVKQIYNCNPTKNNLIQHNMYVSNKNNHTLLFGNSTLEVPFDDSFFLEFKVAVKDSLGNWKENVLSHKITNACSSLKKLMGISWNAFMNGAGSQNTECPILPGLYISPGFDPILFEKSNFPKTFFYGTYKCRLFYTRKNEIFGCQAMVVEFKRP</sequence>
<evidence type="ECO:0000313" key="4">
    <source>
        <dbReference type="Proteomes" id="UP001160148"/>
    </source>
</evidence>
<dbReference type="AlphaFoldDB" id="A0AAV0W579"/>
<feature type="chain" id="PRO_5043920075" description="MD-2-related lipid-recognition domain-containing protein" evidence="2">
    <location>
        <begin position="22"/>
        <end position="191"/>
    </location>
</feature>
<reference evidence="3 4" key="1">
    <citation type="submission" date="2023-01" db="EMBL/GenBank/DDBJ databases">
        <authorList>
            <person name="Whitehead M."/>
        </authorList>
    </citation>
    <scope>NUCLEOTIDE SEQUENCE [LARGE SCALE GENOMIC DNA]</scope>
</reference>
<evidence type="ECO:0000256" key="2">
    <source>
        <dbReference type="SAM" id="SignalP"/>
    </source>
</evidence>
<keyword evidence="1 2" id="KW-0732">Signal</keyword>
<dbReference type="InterPro" id="IPR036846">
    <property type="entry name" value="GM2-AP_sf"/>
</dbReference>
<dbReference type="SUPFAM" id="SSF63707">
    <property type="entry name" value="Ganglioside M2 (gm2) activator"/>
    <property type="match status" value="1"/>
</dbReference>
<evidence type="ECO:0000313" key="3">
    <source>
        <dbReference type="EMBL" id="CAI6350907.1"/>
    </source>
</evidence>
<evidence type="ECO:0000256" key="1">
    <source>
        <dbReference type="ARBA" id="ARBA00022729"/>
    </source>
</evidence>
<name>A0AAV0W579_9HEMI</name>
<evidence type="ECO:0008006" key="5">
    <source>
        <dbReference type="Google" id="ProtNLM"/>
    </source>
</evidence>
<dbReference type="Proteomes" id="UP001160148">
    <property type="component" value="Unassembled WGS sequence"/>
</dbReference>
<gene>
    <name evidence="3" type="ORF">MEUPH1_LOCUS7314</name>
</gene>
<dbReference type="EMBL" id="CARXXK010000001">
    <property type="protein sequence ID" value="CAI6350907.1"/>
    <property type="molecule type" value="Genomic_DNA"/>
</dbReference>
<comment type="caution">
    <text evidence="3">The sequence shown here is derived from an EMBL/GenBank/DDBJ whole genome shotgun (WGS) entry which is preliminary data.</text>
</comment>
<accession>A0AAV0W579</accession>
<proteinExistence type="predicted"/>
<feature type="signal peptide" evidence="2">
    <location>
        <begin position="1"/>
        <end position="21"/>
    </location>
</feature>
<organism evidence="3 4">
    <name type="scientific">Macrosiphum euphorbiae</name>
    <name type="common">potato aphid</name>
    <dbReference type="NCBI Taxonomy" id="13131"/>
    <lineage>
        <taxon>Eukaryota</taxon>
        <taxon>Metazoa</taxon>
        <taxon>Ecdysozoa</taxon>
        <taxon>Arthropoda</taxon>
        <taxon>Hexapoda</taxon>
        <taxon>Insecta</taxon>
        <taxon>Pterygota</taxon>
        <taxon>Neoptera</taxon>
        <taxon>Paraneoptera</taxon>
        <taxon>Hemiptera</taxon>
        <taxon>Sternorrhyncha</taxon>
        <taxon>Aphidomorpha</taxon>
        <taxon>Aphidoidea</taxon>
        <taxon>Aphididae</taxon>
        <taxon>Macrosiphini</taxon>
        <taxon>Macrosiphum</taxon>
    </lineage>
</organism>